<reference evidence="2 3" key="1">
    <citation type="journal article" date="2014" name="Genome Announc.">
        <title>Draft Genome Sequence of Amycolatopsis lurida NRRL 2430, Producer of the Glycopeptide Family Antibiotic Ristocetin.</title>
        <authorList>
            <person name="Kwun M.J."/>
            <person name="Hong H.J."/>
        </authorList>
    </citation>
    <scope>NUCLEOTIDE SEQUENCE [LARGE SCALE GENOMIC DNA]</scope>
    <source>
        <strain evidence="2 3">NRRL 2430</strain>
    </source>
</reference>
<dbReference type="InterPro" id="IPR003959">
    <property type="entry name" value="ATPase_AAA_core"/>
</dbReference>
<dbReference type="EMBL" id="JFBM01000070">
    <property type="protein sequence ID" value="KFU75409.1"/>
    <property type="molecule type" value="Genomic_DNA"/>
</dbReference>
<dbReference type="Pfam" id="PF13304">
    <property type="entry name" value="AAA_21"/>
    <property type="match status" value="2"/>
</dbReference>
<comment type="caution">
    <text evidence="2">The sequence shown here is derived from an EMBL/GenBank/DDBJ whole genome shotgun (WGS) entry which is preliminary data.</text>
</comment>
<evidence type="ECO:0000259" key="1">
    <source>
        <dbReference type="Pfam" id="PF13304"/>
    </source>
</evidence>
<name>A0A2P2FFD5_AMYLU</name>
<sequence length="390" mass="41975">MLIRFEVSNFRSIRDRVEFSMVAVDRERAAARAVSGLGESLLTVAGIFGPNASGKSSVLGAMAHLRRAVAESFPAREEASLMQPFTLPRDGARVGEFVVEMTVAGVRFEYRVTLESGQVQYEGLFHYPERKRRRLFERRGSELTLARGLGTLAVARDLLAPQVLVLSIARQVGPSLVGDFAEELLSIQVWNASDDGYAAECWREAGGAAIALALMKLVDPDVDEILVDQPAAAEGSSGVAIVRRGSGRSMVCEVVDESGGVRRWFSVVPSVVAALTSGAVVVADDLDAGIHPLVVAELVRVFGDRVANPKGAQLVFASARTGLLNQLNRDEVWFTEKSEEGVTRLGSLAEFAGERVRKSENVERSYLAGRFGALPEVGGMARELGSVVDV</sequence>
<feature type="domain" description="ATPase AAA-type core" evidence="1">
    <location>
        <begin position="254"/>
        <end position="318"/>
    </location>
</feature>
<proteinExistence type="predicted"/>
<evidence type="ECO:0000313" key="2">
    <source>
        <dbReference type="EMBL" id="KFU75409.1"/>
    </source>
</evidence>
<organism evidence="2 3">
    <name type="scientific">Amycolatopsis lurida NRRL 2430</name>
    <dbReference type="NCBI Taxonomy" id="1460371"/>
    <lineage>
        <taxon>Bacteria</taxon>
        <taxon>Bacillati</taxon>
        <taxon>Actinomycetota</taxon>
        <taxon>Actinomycetes</taxon>
        <taxon>Pseudonocardiales</taxon>
        <taxon>Pseudonocardiaceae</taxon>
        <taxon>Amycolatopsis</taxon>
    </lineage>
</organism>
<feature type="domain" description="ATPase AAA-type core" evidence="1">
    <location>
        <begin position="45"/>
        <end position="142"/>
    </location>
</feature>
<dbReference type="Gene3D" id="3.40.50.300">
    <property type="entry name" value="P-loop containing nucleotide triphosphate hydrolases"/>
    <property type="match status" value="1"/>
</dbReference>
<dbReference type="AlphaFoldDB" id="A0A2P2FFD5"/>
<accession>A0A2P2FFD5</accession>
<keyword evidence="3" id="KW-1185">Reference proteome</keyword>
<dbReference type="InterPro" id="IPR027417">
    <property type="entry name" value="P-loop_NTPase"/>
</dbReference>
<dbReference type="SUPFAM" id="SSF52540">
    <property type="entry name" value="P-loop containing nucleoside triphosphate hydrolases"/>
    <property type="match status" value="1"/>
</dbReference>
<gene>
    <name evidence="2" type="ORF">BB31_41625</name>
</gene>
<dbReference type="PANTHER" id="PTHR40396">
    <property type="entry name" value="ATPASE-LIKE PROTEIN"/>
    <property type="match status" value="1"/>
</dbReference>
<dbReference type="Proteomes" id="UP000256220">
    <property type="component" value="Unassembled WGS sequence"/>
</dbReference>
<evidence type="ECO:0000313" key="3">
    <source>
        <dbReference type="Proteomes" id="UP000256220"/>
    </source>
</evidence>
<protein>
    <recommendedName>
        <fullName evidence="1">ATPase AAA-type core domain-containing protein</fullName>
    </recommendedName>
</protein>
<dbReference type="GO" id="GO:0016887">
    <property type="term" value="F:ATP hydrolysis activity"/>
    <property type="evidence" value="ECO:0007669"/>
    <property type="project" value="InterPro"/>
</dbReference>
<dbReference type="PANTHER" id="PTHR40396:SF1">
    <property type="entry name" value="ATPASE AAA-TYPE CORE DOMAIN-CONTAINING PROTEIN"/>
    <property type="match status" value="1"/>
</dbReference>
<dbReference type="GO" id="GO:0005524">
    <property type="term" value="F:ATP binding"/>
    <property type="evidence" value="ECO:0007669"/>
    <property type="project" value="InterPro"/>
</dbReference>